<proteinExistence type="predicted"/>
<reference evidence="5" key="1">
    <citation type="submission" date="2018-06" db="EMBL/GenBank/DDBJ databases">
        <title>Genome assembly of Danube salmon.</title>
        <authorList>
            <person name="Macqueen D.J."/>
            <person name="Gundappa M.K."/>
        </authorList>
    </citation>
    <scope>NUCLEOTIDE SEQUENCE [LARGE SCALE GENOMIC DNA]</scope>
</reference>
<dbReference type="GeneTree" id="ENSGT00940000154756"/>
<dbReference type="SUPFAM" id="SSF48726">
    <property type="entry name" value="Immunoglobulin"/>
    <property type="match status" value="1"/>
</dbReference>
<keyword evidence="1" id="KW-1015">Disulfide bond</keyword>
<dbReference type="PANTHER" id="PTHR47633">
    <property type="entry name" value="IMMUNOGLOBULIN"/>
    <property type="match status" value="1"/>
</dbReference>
<organism evidence="4 5">
    <name type="scientific">Hucho hucho</name>
    <name type="common">huchen</name>
    <dbReference type="NCBI Taxonomy" id="62062"/>
    <lineage>
        <taxon>Eukaryota</taxon>
        <taxon>Metazoa</taxon>
        <taxon>Chordata</taxon>
        <taxon>Craniata</taxon>
        <taxon>Vertebrata</taxon>
        <taxon>Euteleostomi</taxon>
        <taxon>Actinopterygii</taxon>
        <taxon>Neopterygii</taxon>
        <taxon>Teleostei</taxon>
        <taxon>Protacanthopterygii</taxon>
        <taxon>Salmoniformes</taxon>
        <taxon>Salmonidae</taxon>
        <taxon>Salmoninae</taxon>
        <taxon>Hucho</taxon>
    </lineage>
</organism>
<name>A0A4W5N4G9_9TELE</name>
<dbReference type="GO" id="GO:0004672">
    <property type="term" value="F:protein kinase activity"/>
    <property type="evidence" value="ECO:0007669"/>
    <property type="project" value="TreeGrafter"/>
</dbReference>
<evidence type="ECO:0000313" key="5">
    <source>
        <dbReference type="Proteomes" id="UP000314982"/>
    </source>
</evidence>
<feature type="domain" description="Ig-like" evidence="3">
    <location>
        <begin position="1"/>
        <end position="73"/>
    </location>
</feature>
<evidence type="ECO:0000259" key="3">
    <source>
        <dbReference type="PROSITE" id="PS50835"/>
    </source>
</evidence>
<dbReference type="PANTHER" id="PTHR47633:SF4">
    <property type="entry name" value="MYOPALLADIN ISOFORM X1"/>
    <property type="match status" value="1"/>
</dbReference>
<evidence type="ECO:0000313" key="4">
    <source>
        <dbReference type="Ensembl" id="ENSHHUP00000046416.1"/>
    </source>
</evidence>
<dbReference type="Proteomes" id="UP000314982">
    <property type="component" value="Unassembled WGS sequence"/>
</dbReference>
<evidence type="ECO:0000256" key="1">
    <source>
        <dbReference type="ARBA" id="ARBA00023157"/>
    </source>
</evidence>
<accession>A0A4W5N4G9</accession>
<keyword evidence="5" id="KW-1185">Reference proteome</keyword>
<dbReference type="AlphaFoldDB" id="A0A4W5N4G9"/>
<dbReference type="InterPro" id="IPR007110">
    <property type="entry name" value="Ig-like_dom"/>
</dbReference>
<sequence length="101" mass="10760">MARVECQLSAEGSSVTWLKDGHAVEADPHHIIIEDPDGSCTLILDNMTADDSGQYMCFATSTAGNASTLGKITVQGQSPLQRGYDTNIGIELVKVNIADYS</sequence>
<reference evidence="4" key="2">
    <citation type="submission" date="2025-08" db="UniProtKB">
        <authorList>
            <consortium name="Ensembl"/>
        </authorList>
    </citation>
    <scope>IDENTIFICATION</scope>
</reference>
<dbReference type="PROSITE" id="PS50835">
    <property type="entry name" value="IG_LIKE"/>
    <property type="match status" value="1"/>
</dbReference>
<dbReference type="Ensembl" id="ENSHHUT00000048126.1">
    <property type="protein sequence ID" value="ENSHHUP00000046416.1"/>
    <property type="gene ID" value="ENSHHUG00000028179.1"/>
</dbReference>
<dbReference type="FunFam" id="2.60.40.10:FF:000032">
    <property type="entry name" value="palladin isoform X1"/>
    <property type="match status" value="1"/>
</dbReference>
<dbReference type="Gene3D" id="2.60.40.10">
    <property type="entry name" value="Immunoglobulins"/>
    <property type="match status" value="1"/>
</dbReference>
<dbReference type="InterPro" id="IPR013098">
    <property type="entry name" value="Ig_I-set"/>
</dbReference>
<dbReference type="GO" id="GO:0030018">
    <property type="term" value="C:Z disc"/>
    <property type="evidence" value="ECO:0007669"/>
    <property type="project" value="TreeGrafter"/>
</dbReference>
<dbReference type="Pfam" id="PF07679">
    <property type="entry name" value="I-set"/>
    <property type="match status" value="1"/>
</dbReference>
<dbReference type="InterPro" id="IPR013783">
    <property type="entry name" value="Ig-like_fold"/>
</dbReference>
<dbReference type="InterPro" id="IPR036179">
    <property type="entry name" value="Ig-like_dom_sf"/>
</dbReference>
<keyword evidence="2" id="KW-0393">Immunoglobulin domain</keyword>
<evidence type="ECO:0000256" key="2">
    <source>
        <dbReference type="ARBA" id="ARBA00023319"/>
    </source>
</evidence>
<reference evidence="4" key="3">
    <citation type="submission" date="2025-09" db="UniProtKB">
        <authorList>
            <consortium name="Ensembl"/>
        </authorList>
    </citation>
    <scope>IDENTIFICATION</scope>
</reference>
<protein>
    <recommendedName>
        <fullName evidence="3">Ig-like domain-containing protein</fullName>
    </recommendedName>
</protein>